<reference evidence="2 3" key="1">
    <citation type="journal article" date="2021" name="Sci. Rep.">
        <title>The distribution of antibiotic resistance genes in chicken gut microbiota commensals.</title>
        <authorList>
            <person name="Juricova H."/>
            <person name="Matiasovicova J."/>
            <person name="Kubasova T."/>
            <person name="Cejkova D."/>
            <person name="Rychlik I."/>
        </authorList>
    </citation>
    <scope>NUCLEOTIDE SEQUENCE [LARGE SCALE GENOMIC DNA]</scope>
    <source>
        <strain evidence="2 3">An564</strain>
    </source>
</reference>
<proteinExistence type="predicted"/>
<accession>A0ABS2GPS0</accession>
<name>A0ABS2GPS0_9FIRM</name>
<dbReference type="RefSeq" id="WP_177504333.1">
    <property type="nucleotide sequence ID" value="NZ_JACSNR010000009.1"/>
</dbReference>
<dbReference type="SUPFAM" id="SSF51261">
    <property type="entry name" value="Duplicated hybrid motif"/>
    <property type="match status" value="1"/>
</dbReference>
<feature type="domain" description="M23ase beta-sheet core" evidence="1">
    <location>
        <begin position="30"/>
        <end position="133"/>
    </location>
</feature>
<evidence type="ECO:0000313" key="2">
    <source>
        <dbReference type="EMBL" id="MBM6923971.1"/>
    </source>
</evidence>
<gene>
    <name evidence="2" type="ORF">H9X81_09765</name>
</gene>
<keyword evidence="3" id="KW-1185">Reference proteome</keyword>
<dbReference type="Proteomes" id="UP000724149">
    <property type="component" value="Unassembled WGS sequence"/>
</dbReference>
<dbReference type="CDD" id="cd12797">
    <property type="entry name" value="M23_peptidase"/>
    <property type="match status" value="1"/>
</dbReference>
<protein>
    <submittedName>
        <fullName evidence="2">M23 family metallopeptidase</fullName>
    </submittedName>
</protein>
<sequence length="203" mass="22017">MQQKLILPLNRTLVTASMGNAAYRAKFGFPHYGTDMVSAVGDTTIYASGTGTLIAAGWDKYAGNVVVIRYPGAVYRPDGTAADVIFRYFHLAEIGKIPAGENAITKDTILGRYGGSGMGSKSYWSPHLHVEADTDVRYPRYSPTFTPSGEILFGRAAGATAATLRDCLDYLYRKTSAPDRQTYQTAGAPYVDQKDFAIPVLPE</sequence>
<evidence type="ECO:0000313" key="3">
    <source>
        <dbReference type="Proteomes" id="UP000724149"/>
    </source>
</evidence>
<dbReference type="InterPro" id="IPR016047">
    <property type="entry name" value="M23ase_b-sheet_dom"/>
</dbReference>
<organism evidence="2 3">
    <name type="scientific">Hydrogenoanaerobacterium saccharovorans</name>
    <dbReference type="NCBI Taxonomy" id="474960"/>
    <lineage>
        <taxon>Bacteria</taxon>
        <taxon>Bacillati</taxon>
        <taxon>Bacillota</taxon>
        <taxon>Clostridia</taxon>
        <taxon>Eubacteriales</taxon>
        <taxon>Oscillospiraceae</taxon>
        <taxon>Hydrogenoanaerobacterium</taxon>
    </lineage>
</organism>
<evidence type="ECO:0000259" key="1">
    <source>
        <dbReference type="Pfam" id="PF01551"/>
    </source>
</evidence>
<dbReference type="InterPro" id="IPR011055">
    <property type="entry name" value="Dup_hybrid_motif"/>
</dbReference>
<dbReference type="EMBL" id="JACSNR010000009">
    <property type="protein sequence ID" value="MBM6923971.1"/>
    <property type="molecule type" value="Genomic_DNA"/>
</dbReference>
<comment type="caution">
    <text evidence="2">The sequence shown here is derived from an EMBL/GenBank/DDBJ whole genome shotgun (WGS) entry which is preliminary data.</text>
</comment>
<dbReference type="Gene3D" id="2.70.70.10">
    <property type="entry name" value="Glucose Permease (Domain IIA)"/>
    <property type="match status" value="1"/>
</dbReference>
<dbReference type="Pfam" id="PF01551">
    <property type="entry name" value="Peptidase_M23"/>
    <property type="match status" value="1"/>
</dbReference>